<feature type="transmembrane region" description="Helical" evidence="1">
    <location>
        <begin position="121"/>
        <end position="145"/>
    </location>
</feature>
<keyword evidence="1" id="KW-1133">Transmembrane helix</keyword>
<dbReference type="AlphaFoldDB" id="A0A7X5YMM0"/>
<feature type="transmembrane region" description="Helical" evidence="1">
    <location>
        <begin position="82"/>
        <end position="100"/>
    </location>
</feature>
<gene>
    <name evidence="2" type="ORF">GGQ87_003018</name>
</gene>
<comment type="caution">
    <text evidence="2">The sequence shown here is derived from an EMBL/GenBank/DDBJ whole genome shotgun (WGS) entry which is preliminary data.</text>
</comment>
<feature type="transmembrane region" description="Helical" evidence="1">
    <location>
        <begin position="157"/>
        <end position="179"/>
    </location>
</feature>
<evidence type="ECO:0000313" key="3">
    <source>
        <dbReference type="Proteomes" id="UP000587415"/>
    </source>
</evidence>
<dbReference type="RefSeq" id="WP_168049123.1">
    <property type="nucleotide sequence ID" value="NZ_JAATJM010000002.1"/>
</dbReference>
<reference evidence="2 3" key="1">
    <citation type="submission" date="2020-03" db="EMBL/GenBank/DDBJ databases">
        <title>Genomic Encyclopedia of Type Strains, Phase IV (KMG-IV): sequencing the most valuable type-strain genomes for metagenomic binning, comparative biology and taxonomic classification.</title>
        <authorList>
            <person name="Goeker M."/>
        </authorList>
    </citation>
    <scope>NUCLEOTIDE SEQUENCE [LARGE SCALE GENOMIC DNA]</scope>
    <source>
        <strain evidence="2 3">DSM 4736</strain>
    </source>
</reference>
<organism evidence="2 3">
    <name type="scientific">Brevundimonas alba</name>
    <dbReference type="NCBI Taxonomy" id="74314"/>
    <lineage>
        <taxon>Bacteria</taxon>
        <taxon>Pseudomonadati</taxon>
        <taxon>Pseudomonadota</taxon>
        <taxon>Alphaproteobacteria</taxon>
        <taxon>Caulobacterales</taxon>
        <taxon>Caulobacteraceae</taxon>
        <taxon>Brevundimonas</taxon>
    </lineage>
</organism>
<dbReference type="GO" id="GO:0005886">
    <property type="term" value="C:plasma membrane"/>
    <property type="evidence" value="ECO:0007669"/>
    <property type="project" value="UniProtKB-SubCell"/>
</dbReference>
<evidence type="ECO:0000313" key="2">
    <source>
        <dbReference type="EMBL" id="NJC42723.1"/>
    </source>
</evidence>
<keyword evidence="3" id="KW-1185">Reference proteome</keyword>
<feature type="transmembrane region" description="Helical" evidence="1">
    <location>
        <begin position="191"/>
        <end position="214"/>
    </location>
</feature>
<proteinExistence type="predicted"/>
<dbReference type="Proteomes" id="UP000587415">
    <property type="component" value="Unassembled WGS sequence"/>
</dbReference>
<dbReference type="PANTHER" id="PTHR37305:SF1">
    <property type="entry name" value="MEMBRANE PROTEIN"/>
    <property type="match status" value="1"/>
</dbReference>
<dbReference type="EMBL" id="JAATJM010000002">
    <property type="protein sequence ID" value="NJC42723.1"/>
    <property type="molecule type" value="Genomic_DNA"/>
</dbReference>
<dbReference type="PANTHER" id="PTHR37305">
    <property type="entry name" value="INTEGRAL MEMBRANE PROTEIN-RELATED"/>
    <property type="match status" value="1"/>
</dbReference>
<protein>
    <submittedName>
        <fullName evidence="2">ABC-2 type transport system permease protein</fullName>
    </submittedName>
</protein>
<sequence length="291" mass="31138">MLVDAIRAEGFRLSKNRTALFWSVVFVPIITLVIGTITQFVMKANEAKLLADSDAPPGLKMMMQRGGELDLAQGLVEAAGNLAGPMVLLFVLIGAATLYAGDYRWETWRLISARNSRSNLLLGKLAVVAQLALAAMLFMLVAAVIENFIRASIFDRTIVFGATGEAFGQFAGLFALSWLRILQFTMMGMLAAAVTRSLLAALFVPLVLGVAQFFTPQMLGPMGFTPDAWLSILVNPGAAMDVIKAAVSGGEAAAGLADGEVLKAWVSLGLWTLLPLAGALAWFKRQDLSKE</sequence>
<accession>A0A7X5YMM0</accession>
<feature type="transmembrane region" description="Helical" evidence="1">
    <location>
        <begin position="264"/>
        <end position="283"/>
    </location>
</feature>
<keyword evidence="1" id="KW-0472">Membrane</keyword>
<keyword evidence="1" id="KW-0812">Transmembrane</keyword>
<dbReference type="GO" id="GO:0140359">
    <property type="term" value="F:ABC-type transporter activity"/>
    <property type="evidence" value="ECO:0007669"/>
    <property type="project" value="InterPro"/>
</dbReference>
<name>A0A7X5YMM0_9CAUL</name>
<evidence type="ECO:0000256" key="1">
    <source>
        <dbReference type="SAM" id="Phobius"/>
    </source>
</evidence>
<feature type="transmembrane region" description="Helical" evidence="1">
    <location>
        <begin position="20"/>
        <end position="42"/>
    </location>
</feature>